<evidence type="ECO:0000313" key="2">
    <source>
        <dbReference type="Proteomes" id="UP000250321"/>
    </source>
</evidence>
<dbReference type="AlphaFoldDB" id="A0A314YHB3"/>
<sequence>MVFHTYGVFANLWSNGQTDAIRKRSSDDWLATYNITLYQANSGMKAWGISKWRMLPSLSSDCSEMFGIH</sequence>
<dbReference type="Proteomes" id="UP000250321">
    <property type="component" value="Unassembled WGS sequence"/>
</dbReference>
<organism evidence="1 2">
    <name type="scientific">Prunus yedoensis var. nudiflora</name>
    <dbReference type="NCBI Taxonomy" id="2094558"/>
    <lineage>
        <taxon>Eukaryota</taxon>
        <taxon>Viridiplantae</taxon>
        <taxon>Streptophyta</taxon>
        <taxon>Embryophyta</taxon>
        <taxon>Tracheophyta</taxon>
        <taxon>Spermatophyta</taxon>
        <taxon>Magnoliopsida</taxon>
        <taxon>eudicotyledons</taxon>
        <taxon>Gunneridae</taxon>
        <taxon>Pentapetalae</taxon>
        <taxon>rosids</taxon>
        <taxon>fabids</taxon>
        <taxon>Rosales</taxon>
        <taxon>Rosaceae</taxon>
        <taxon>Amygdaloideae</taxon>
        <taxon>Amygdaleae</taxon>
        <taxon>Prunus</taxon>
    </lineage>
</organism>
<gene>
    <name evidence="1" type="ORF">Pyn_40610</name>
</gene>
<accession>A0A314YHB3</accession>
<dbReference type="EMBL" id="PJQY01001317">
    <property type="protein sequence ID" value="PQQ03674.1"/>
    <property type="molecule type" value="Genomic_DNA"/>
</dbReference>
<keyword evidence="2" id="KW-1185">Reference proteome</keyword>
<reference evidence="1 2" key="1">
    <citation type="submission" date="2018-02" db="EMBL/GenBank/DDBJ databases">
        <title>Draft genome of wild Prunus yedoensis var. nudiflora.</title>
        <authorList>
            <person name="Baek S."/>
            <person name="Kim J.-H."/>
            <person name="Choi K."/>
            <person name="Kim G.-B."/>
            <person name="Cho A."/>
            <person name="Jang H."/>
            <person name="Shin C.-H."/>
            <person name="Yu H.-J."/>
            <person name="Mun J.-H."/>
        </authorList>
    </citation>
    <scope>NUCLEOTIDE SEQUENCE [LARGE SCALE GENOMIC DNA]</scope>
    <source>
        <strain evidence="2">cv. Jeju island</strain>
        <tissue evidence="1">Leaf</tissue>
    </source>
</reference>
<proteinExistence type="predicted"/>
<protein>
    <submittedName>
        <fullName evidence="1">Uncharacterized protein</fullName>
    </submittedName>
</protein>
<comment type="caution">
    <text evidence="1">The sequence shown here is derived from an EMBL/GenBank/DDBJ whole genome shotgun (WGS) entry which is preliminary data.</text>
</comment>
<evidence type="ECO:0000313" key="1">
    <source>
        <dbReference type="EMBL" id="PQQ03674.1"/>
    </source>
</evidence>
<name>A0A314YHB3_PRUYE</name>